<dbReference type="AlphaFoldDB" id="A0A4R6Q457"/>
<evidence type="ECO:0000256" key="1">
    <source>
        <dbReference type="SAM" id="Phobius"/>
    </source>
</evidence>
<evidence type="ECO:0000313" key="3">
    <source>
        <dbReference type="Proteomes" id="UP000295500"/>
    </source>
</evidence>
<organism evidence="2 3">
    <name type="scientific">Aminicella lysinilytica</name>
    <dbReference type="NCBI Taxonomy" id="433323"/>
    <lineage>
        <taxon>Bacteria</taxon>
        <taxon>Bacillati</taxon>
        <taxon>Bacillota</taxon>
        <taxon>Clostridia</taxon>
        <taxon>Peptostreptococcales</taxon>
        <taxon>Anaerovoracaceae</taxon>
        <taxon>Aminicella</taxon>
    </lineage>
</organism>
<gene>
    <name evidence="2" type="ORF">EV211_11440</name>
</gene>
<proteinExistence type="predicted"/>
<dbReference type="EMBL" id="SNXO01000014">
    <property type="protein sequence ID" value="TDP56466.1"/>
    <property type="molecule type" value="Genomic_DNA"/>
</dbReference>
<dbReference type="OrthoDB" id="9903028at2"/>
<dbReference type="RefSeq" id="WP_133528335.1">
    <property type="nucleotide sequence ID" value="NZ_CALCQM010000140.1"/>
</dbReference>
<name>A0A4R6Q457_9FIRM</name>
<keyword evidence="1" id="KW-0812">Transmembrane</keyword>
<sequence>MKKESYTYTYTLQYGEAFEQYYLTAFLMSRTKKAAVKAGLVVIGFGSLAIYGTLSQNVIFLIVALAALIEVCVLILMPRSKAKKAAKIVEEANKELELTIRNDGTIQFAGEESRQLAGDETACTYESVNCFVIRTDREHTYCLPRGVVPPEEKDDIRAYLKSIMRYEKA</sequence>
<keyword evidence="3" id="KW-1185">Reference proteome</keyword>
<dbReference type="Proteomes" id="UP000295500">
    <property type="component" value="Unassembled WGS sequence"/>
</dbReference>
<reference evidence="2 3" key="1">
    <citation type="submission" date="2019-03" db="EMBL/GenBank/DDBJ databases">
        <title>Genomic Encyclopedia of Type Strains, Phase IV (KMG-IV): sequencing the most valuable type-strain genomes for metagenomic binning, comparative biology and taxonomic classification.</title>
        <authorList>
            <person name="Goeker M."/>
        </authorList>
    </citation>
    <scope>NUCLEOTIDE SEQUENCE [LARGE SCALE GENOMIC DNA]</scope>
    <source>
        <strain evidence="2 3">DSM 28287</strain>
    </source>
</reference>
<keyword evidence="1" id="KW-0472">Membrane</keyword>
<accession>A0A4R6Q457</accession>
<comment type="caution">
    <text evidence="2">The sequence shown here is derived from an EMBL/GenBank/DDBJ whole genome shotgun (WGS) entry which is preliminary data.</text>
</comment>
<feature type="transmembrane region" description="Helical" evidence="1">
    <location>
        <begin position="58"/>
        <end position="77"/>
    </location>
</feature>
<feature type="transmembrane region" description="Helical" evidence="1">
    <location>
        <begin position="34"/>
        <end position="52"/>
    </location>
</feature>
<protein>
    <recommendedName>
        <fullName evidence="4">YcxB-like protein</fullName>
    </recommendedName>
</protein>
<evidence type="ECO:0000313" key="2">
    <source>
        <dbReference type="EMBL" id="TDP56466.1"/>
    </source>
</evidence>
<evidence type="ECO:0008006" key="4">
    <source>
        <dbReference type="Google" id="ProtNLM"/>
    </source>
</evidence>
<keyword evidence="1" id="KW-1133">Transmembrane helix</keyword>